<reference evidence="1" key="2">
    <citation type="submission" date="2017-11" db="EMBL/GenBank/DDBJ databases">
        <title>Coralsnake Venomics: Analyses of Venom Gland Transcriptomes and Proteomes of Six Brazilian Taxa.</title>
        <authorList>
            <person name="Aird S.D."/>
            <person name="Jorge da Silva N."/>
            <person name="Qiu L."/>
            <person name="Villar-Briones A."/>
            <person name="Aparecida-Saddi V."/>
            <person name="Campos-Telles M.P."/>
            <person name="Grau M."/>
            <person name="Mikheyev A.S."/>
        </authorList>
    </citation>
    <scope>NUCLEOTIDE SEQUENCE</scope>
    <source>
        <tissue evidence="1">Venom_gland</tissue>
    </source>
</reference>
<reference evidence="1" key="1">
    <citation type="submission" date="2017-07" db="EMBL/GenBank/DDBJ databases">
        <authorList>
            <person name="Mikheyev A."/>
            <person name="Grau M."/>
        </authorList>
    </citation>
    <scope>NUCLEOTIDE SEQUENCE</scope>
    <source>
        <tissue evidence="1">Venom_gland</tissue>
    </source>
</reference>
<proteinExistence type="predicted"/>
<evidence type="ECO:0000313" key="1">
    <source>
        <dbReference type="EMBL" id="LAB57411.1"/>
    </source>
</evidence>
<dbReference type="AlphaFoldDB" id="A0A2D4PH88"/>
<accession>A0A2D4PH88</accession>
<dbReference type="EMBL" id="IACN01072681">
    <property type="protein sequence ID" value="LAB57411.1"/>
    <property type="molecule type" value="Transcribed_RNA"/>
</dbReference>
<protein>
    <submittedName>
        <fullName evidence="1">Uncharacterized protein</fullName>
    </submittedName>
</protein>
<sequence length="99" mass="10993">MCLLLVQMELHAHACTLTNHSCRISSSPPTTTSPQNQKGRELCHISWKISRSELSGDEEPICSIRMKANMPSPCLLCPRSTKTSLSLLIMPWCRLNSPG</sequence>
<dbReference type="EMBL" id="IACN01072679">
    <property type="protein sequence ID" value="LAB57405.1"/>
    <property type="molecule type" value="Transcribed_RNA"/>
</dbReference>
<dbReference type="EMBL" id="IACN01072680">
    <property type="protein sequence ID" value="LAB57409.1"/>
    <property type="molecule type" value="Transcribed_RNA"/>
</dbReference>
<organism evidence="1">
    <name type="scientific">Micrurus surinamensis</name>
    <name type="common">Surinam coral snake</name>
    <dbReference type="NCBI Taxonomy" id="129470"/>
    <lineage>
        <taxon>Eukaryota</taxon>
        <taxon>Metazoa</taxon>
        <taxon>Chordata</taxon>
        <taxon>Craniata</taxon>
        <taxon>Vertebrata</taxon>
        <taxon>Euteleostomi</taxon>
        <taxon>Lepidosauria</taxon>
        <taxon>Squamata</taxon>
        <taxon>Bifurcata</taxon>
        <taxon>Unidentata</taxon>
        <taxon>Episquamata</taxon>
        <taxon>Toxicofera</taxon>
        <taxon>Serpentes</taxon>
        <taxon>Colubroidea</taxon>
        <taxon>Elapidae</taxon>
        <taxon>Elapinae</taxon>
        <taxon>Micrurus</taxon>
    </lineage>
</organism>
<name>A0A2D4PH88_MICSU</name>